<comment type="caution">
    <text evidence="1">The sequence shown here is derived from an EMBL/GenBank/DDBJ whole genome shotgun (WGS) entry which is preliminary data.</text>
</comment>
<protein>
    <submittedName>
        <fullName evidence="1">4857_t:CDS:1</fullName>
    </submittedName>
</protein>
<dbReference type="Proteomes" id="UP000789860">
    <property type="component" value="Unassembled WGS sequence"/>
</dbReference>
<feature type="non-terminal residue" evidence="1">
    <location>
        <position position="166"/>
    </location>
</feature>
<name>A0ACA9N0N8_9GLOM</name>
<evidence type="ECO:0000313" key="1">
    <source>
        <dbReference type="EMBL" id="CAG8610552.1"/>
    </source>
</evidence>
<organism evidence="1 2">
    <name type="scientific">Scutellospora calospora</name>
    <dbReference type="NCBI Taxonomy" id="85575"/>
    <lineage>
        <taxon>Eukaryota</taxon>
        <taxon>Fungi</taxon>
        <taxon>Fungi incertae sedis</taxon>
        <taxon>Mucoromycota</taxon>
        <taxon>Glomeromycotina</taxon>
        <taxon>Glomeromycetes</taxon>
        <taxon>Diversisporales</taxon>
        <taxon>Gigasporaceae</taxon>
        <taxon>Scutellospora</taxon>
    </lineage>
</organism>
<proteinExistence type="predicted"/>
<evidence type="ECO:0000313" key="2">
    <source>
        <dbReference type="Proteomes" id="UP000789860"/>
    </source>
</evidence>
<dbReference type="EMBL" id="CAJVPM010015851">
    <property type="protein sequence ID" value="CAG8610552.1"/>
    <property type="molecule type" value="Genomic_DNA"/>
</dbReference>
<sequence length="166" mass="18553">MFASLKSYFSENTSESQEQLSSKMASESCEQSSSKEEISKDDDSFVTISESREQSPASKSREKSPSTKETLKNEDLSTKVTGNIMQFISRLRGVNIINEKISIAEKSNVSSVPIDVEDLKEIGKELTFLTKGVTELAIALEDINKTTKEVKSWVQNRTDEISEEKL</sequence>
<reference evidence="1" key="1">
    <citation type="submission" date="2021-06" db="EMBL/GenBank/DDBJ databases">
        <authorList>
            <person name="Kallberg Y."/>
            <person name="Tangrot J."/>
            <person name="Rosling A."/>
        </authorList>
    </citation>
    <scope>NUCLEOTIDE SEQUENCE</scope>
    <source>
        <strain evidence="1">AU212A</strain>
    </source>
</reference>
<accession>A0ACA9N0N8</accession>
<gene>
    <name evidence="1" type="ORF">SCALOS_LOCUS7274</name>
</gene>
<keyword evidence="2" id="KW-1185">Reference proteome</keyword>